<dbReference type="Proteomes" id="UP000003919">
    <property type="component" value="Chromosome"/>
</dbReference>
<evidence type="ECO:0000259" key="2">
    <source>
        <dbReference type="Pfam" id="PF13360"/>
    </source>
</evidence>
<dbReference type="InterPro" id="IPR004843">
    <property type="entry name" value="Calcineurin-like_PHP"/>
</dbReference>
<feature type="domain" description="Calcineurin-like phosphoesterase" evidence="1">
    <location>
        <begin position="142"/>
        <end position="315"/>
    </location>
</feature>
<gene>
    <name evidence="3" type="ORF">ALPR1_03575</name>
</gene>
<protein>
    <submittedName>
        <fullName evidence="3">Exported phosphoesterase protein</fullName>
    </submittedName>
</protein>
<dbReference type="SUPFAM" id="SSF50998">
    <property type="entry name" value="Quinoprotein alcohol dehydrogenase-like"/>
    <property type="match status" value="2"/>
</dbReference>
<dbReference type="PANTHER" id="PTHR34512">
    <property type="entry name" value="CELL SURFACE PROTEIN"/>
    <property type="match status" value="1"/>
</dbReference>
<dbReference type="STRING" id="388413.ALPR1_03575"/>
<evidence type="ECO:0000313" key="4">
    <source>
        <dbReference type="Proteomes" id="UP000003919"/>
    </source>
</evidence>
<name>A3HVW8_9BACT</name>
<dbReference type="AlphaFoldDB" id="A3HVW8"/>
<accession>A3HVW8</accession>
<dbReference type="SMART" id="SM00564">
    <property type="entry name" value="PQQ"/>
    <property type="match status" value="6"/>
</dbReference>
<dbReference type="eggNOG" id="COG1409">
    <property type="taxonomic scope" value="Bacteria"/>
</dbReference>
<dbReference type="eggNOG" id="COG1520">
    <property type="taxonomic scope" value="Bacteria"/>
</dbReference>
<dbReference type="SUPFAM" id="SSF56300">
    <property type="entry name" value="Metallo-dependent phosphatases"/>
    <property type="match status" value="1"/>
</dbReference>
<dbReference type="InterPro" id="IPR029052">
    <property type="entry name" value="Metallo-depent_PP-like"/>
</dbReference>
<reference evidence="3 4" key="1">
    <citation type="journal article" date="2011" name="J. Bacteriol.">
        <title>Complete genome sequence of Algoriphagus sp. PR1, bacterial prey of a colony-forming choanoflagellate.</title>
        <authorList>
            <person name="Alegado R.A."/>
            <person name="Ferriera S."/>
            <person name="Nusbaum C."/>
            <person name="Young S.K."/>
            <person name="Zeng Q."/>
            <person name="Imamovic A."/>
            <person name="Fairclough S.R."/>
            <person name="King N."/>
        </authorList>
    </citation>
    <scope>NUCLEOTIDE SEQUENCE [LARGE SCALE GENOMIC DNA]</scope>
    <source>
        <strain evidence="3 4">PR1</strain>
    </source>
</reference>
<evidence type="ECO:0000313" key="3">
    <source>
        <dbReference type="EMBL" id="EAZ82290.1"/>
    </source>
</evidence>
<dbReference type="GO" id="GO:0016787">
    <property type="term" value="F:hydrolase activity"/>
    <property type="evidence" value="ECO:0007669"/>
    <property type="project" value="InterPro"/>
</dbReference>
<dbReference type="Gene3D" id="3.60.21.10">
    <property type="match status" value="1"/>
</dbReference>
<proteinExistence type="predicted"/>
<dbReference type="InterPro" id="IPR018391">
    <property type="entry name" value="PQQ_b-propeller_rpt"/>
</dbReference>
<dbReference type="InterPro" id="IPR015943">
    <property type="entry name" value="WD40/YVTN_repeat-like_dom_sf"/>
</dbReference>
<dbReference type="Gene3D" id="2.130.10.10">
    <property type="entry name" value="YVTN repeat-like/Quinoprotein amine dehydrogenase"/>
    <property type="match status" value="1"/>
</dbReference>
<feature type="domain" description="Pyrrolo-quinoline quinone repeat" evidence="2">
    <location>
        <begin position="671"/>
        <end position="831"/>
    </location>
</feature>
<dbReference type="Pfam" id="PF00149">
    <property type="entry name" value="Metallophos"/>
    <property type="match status" value="1"/>
</dbReference>
<evidence type="ECO:0000259" key="1">
    <source>
        <dbReference type="Pfam" id="PF00149"/>
    </source>
</evidence>
<dbReference type="EMBL" id="CM001023">
    <property type="protein sequence ID" value="EAZ82290.1"/>
    <property type="molecule type" value="Genomic_DNA"/>
</dbReference>
<keyword evidence="4" id="KW-1185">Reference proteome</keyword>
<comment type="caution">
    <text evidence="3">The sequence shown here is derived from an EMBL/GenBank/DDBJ whole genome shotgun (WGS) entry which is preliminary data.</text>
</comment>
<dbReference type="InterPro" id="IPR002372">
    <property type="entry name" value="PQQ_rpt_dom"/>
</dbReference>
<dbReference type="EMBL" id="AAXU02000001">
    <property type="protein sequence ID" value="EAZ82290.1"/>
    <property type="molecule type" value="Genomic_DNA"/>
</dbReference>
<dbReference type="Gene3D" id="2.40.10.480">
    <property type="match status" value="1"/>
</dbReference>
<dbReference type="InterPro" id="IPR011047">
    <property type="entry name" value="Quinoprotein_ADH-like_sf"/>
</dbReference>
<dbReference type="CDD" id="cd00838">
    <property type="entry name" value="MPP_superfamily"/>
    <property type="match status" value="1"/>
</dbReference>
<dbReference type="PANTHER" id="PTHR34512:SF30">
    <property type="entry name" value="OUTER MEMBRANE PROTEIN ASSEMBLY FACTOR BAMB"/>
    <property type="match status" value="1"/>
</dbReference>
<feature type="domain" description="Pyrrolo-quinoline quinone repeat" evidence="2">
    <location>
        <begin position="542"/>
        <end position="645"/>
    </location>
</feature>
<dbReference type="Pfam" id="PF13360">
    <property type="entry name" value="PQQ_2"/>
    <property type="match status" value="2"/>
</dbReference>
<organism evidence="3 4">
    <name type="scientific">Algoriphagus machipongonensis</name>
    <dbReference type="NCBI Taxonomy" id="388413"/>
    <lineage>
        <taxon>Bacteria</taxon>
        <taxon>Pseudomonadati</taxon>
        <taxon>Bacteroidota</taxon>
        <taxon>Cytophagia</taxon>
        <taxon>Cytophagales</taxon>
        <taxon>Cyclobacteriaceae</taxon>
        <taxon>Algoriphagus</taxon>
    </lineage>
</organism>
<sequence>MLEACFLVIQSKSYIHFCYMISTIQLQISIKLKTPLLLLVLICLGQASFAQLKGNVYWDENSNGRKDPSENGVANAVISDGLHVIRTDKDGSFQLEGWEKQQFVTIYPAADFDSPIRYQAILPNINSYDFGVLKKAKNDQVSFAHISDTETFEYGDWVDNLKKYVKTEKPDFIVHTGDICYESGMKWHSENLTEKELGVPIYYCLGNHDLIKGERGEAYFESKFGPAWYAFEAGNVLYVITPMMGGDYPPGFDHQDIGTWMKNLFETYPSSKTKFFFNHDLLTSEEKFEFKINDSETLDLNEQGLKAWFFGHLHMNMTKAHGASGIRSFGTASLPQGGIDHSPSSFREVHVDSAGNIESQMRWTYLNRELEVVNPSRGIGMVNEQNEISLSVNVYDTGSKVDSIRYKVFGPEGFNWTNSINQDNWEVMRPQSDWNWQAKGKIDTLGPHTLVLDAYLSSGEVIHRRARFSAERQKIANQNSLDWKNLGGNESHQAFLTESLKAPYQLQWTANIGSNIYMSSPLLADQFVISSSFDDGNARECYVVCWDANTGKEIWRNKTRNGVKNQMVIADGQVIATDMEGITYSFSLDQGLKLWEKDLGYRRKFGFVSGIVTDGETVFTGFAESLTALNPTTGHVKWKANKSKGGYGSTATMTLAGKLLLVNRQWGGMDALDKETGEYLWSREDDGLRFRDGVLTFADGYLWVAGRSGSGESKLFQLSVETGETISSMETGMMNTGTSTPIVLKDQFILAGSHPGVVSFDKDSGKKQWEFEVDPALFYTPSYFSDQQQSIESTPILVGDHLIFGAMDGKLYVLEANSGKLIWKTHLGAPIMTSAAISENGFFICDFAGNIYYFLAMGNTQP</sequence>
<dbReference type="HOGENOM" id="CLU_021028_0_0_10"/>